<keyword evidence="1" id="KW-0328">Glycosyltransferase</keyword>
<name>A0A4P5P8Q2_9ENTE</name>
<sequence length="345" mass="40675">MNKPMFSIIVPVYNAEKTVSRTIHHLKAILFDSYEVLLINDGSTDQTYELISREITGDSRFQVYTTKNQGPGSARNFGISRAAGKYLLFFDADDYPSPSVLIDYSKLLESNNRIQLIISSFTMITRYNEKLSKKKYLVEDIIYYKKEDFQNSIYQLMCKQLMYVLWNKCYRRDLIIENNIRFKNYRSCEDRMFNLEYFKLCDVVAMNSKNEYYYEYDPSDGITTRYFDDKFDSFKEFYQLANQVTLDRNRTGMAALHLKGTVSVIFSIFGNAHLPWKKKKSQVYSILNDDTIIEAKKITEVDTTPRKLTKLIFDLPNALSFCILNFGSWVERKFPKIIFSIKKRY</sequence>
<protein>
    <submittedName>
        <fullName evidence="4">Glycosyl transferase family 2</fullName>
    </submittedName>
</protein>
<gene>
    <name evidence="4" type="ORF">NRIC_18070</name>
</gene>
<dbReference type="PANTHER" id="PTHR22916:SF51">
    <property type="entry name" value="GLYCOSYLTRANSFERASE EPSH-RELATED"/>
    <property type="match status" value="1"/>
</dbReference>
<dbReference type="EMBL" id="BJCC01000014">
    <property type="protein sequence ID" value="GCF93916.1"/>
    <property type="molecule type" value="Genomic_DNA"/>
</dbReference>
<proteinExistence type="predicted"/>
<dbReference type="InterPro" id="IPR001173">
    <property type="entry name" value="Glyco_trans_2-like"/>
</dbReference>
<dbReference type="CDD" id="cd00761">
    <property type="entry name" value="Glyco_tranf_GTA_type"/>
    <property type="match status" value="1"/>
</dbReference>
<keyword evidence="2 4" id="KW-0808">Transferase</keyword>
<comment type="caution">
    <text evidence="4">The sequence shown here is derived from an EMBL/GenBank/DDBJ whole genome shotgun (WGS) entry which is preliminary data.</text>
</comment>
<evidence type="ECO:0000313" key="5">
    <source>
        <dbReference type="Proteomes" id="UP000290567"/>
    </source>
</evidence>
<dbReference type="PANTHER" id="PTHR22916">
    <property type="entry name" value="GLYCOSYLTRANSFERASE"/>
    <property type="match status" value="1"/>
</dbReference>
<dbReference type="Pfam" id="PF00535">
    <property type="entry name" value="Glycos_transf_2"/>
    <property type="match status" value="1"/>
</dbReference>
<dbReference type="SUPFAM" id="SSF53448">
    <property type="entry name" value="Nucleotide-diphospho-sugar transferases"/>
    <property type="match status" value="1"/>
</dbReference>
<keyword evidence="5" id="KW-1185">Reference proteome</keyword>
<evidence type="ECO:0000259" key="3">
    <source>
        <dbReference type="Pfam" id="PF00535"/>
    </source>
</evidence>
<dbReference type="OrthoDB" id="396512at2"/>
<dbReference type="GO" id="GO:0016757">
    <property type="term" value="F:glycosyltransferase activity"/>
    <property type="evidence" value="ECO:0007669"/>
    <property type="project" value="UniProtKB-KW"/>
</dbReference>
<dbReference type="Gene3D" id="3.90.550.10">
    <property type="entry name" value="Spore Coat Polysaccharide Biosynthesis Protein SpsA, Chain A"/>
    <property type="match status" value="1"/>
</dbReference>
<evidence type="ECO:0000256" key="2">
    <source>
        <dbReference type="ARBA" id="ARBA00022679"/>
    </source>
</evidence>
<dbReference type="Proteomes" id="UP000290567">
    <property type="component" value="Unassembled WGS sequence"/>
</dbReference>
<accession>A0A4P5P8Q2</accession>
<evidence type="ECO:0000256" key="1">
    <source>
        <dbReference type="ARBA" id="ARBA00022676"/>
    </source>
</evidence>
<reference evidence="5" key="1">
    <citation type="submission" date="2019-02" db="EMBL/GenBank/DDBJ databases">
        <title>Draft genome sequence of Enterococcus sp. Gos25-1.</title>
        <authorList>
            <person name="Tanaka N."/>
            <person name="Shiwa Y."/>
            <person name="Fujita N."/>
        </authorList>
    </citation>
    <scope>NUCLEOTIDE SEQUENCE [LARGE SCALE GENOMIC DNA]</scope>
    <source>
        <strain evidence="5">Gos25-1</strain>
    </source>
</reference>
<dbReference type="InterPro" id="IPR029044">
    <property type="entry name" value="Nucleotide-diphossugar_trans"/>
</dbReference>
<organism evidence="4 5">
    <name type="scientific">Enterococcus florum</name>
    <dbReference type="NCBI Taxonomy" id="2480627"/>
    <lineage>
        <taxon>Bacteria</taxon>
        <taxon>Bacillati</taxon>
        <taxon>Bacillota</taxon>
        <taxon>Bacilli</taxon>
        <taxon>Lactobacillales</taxon>
        <taxon>Enterococcaceae</taxon>
        <taxon>Enterococcus</taxon>
    </lineage>
</organism>
<evidence type="ECO:0000313" key="4">
    <source>
        <dbReference type="EMBL" id="GCF93916.1"/>
    </source>
</evidence>
<dbReference type="RefSeq" id="WP_146622359.1">
    <property type="nucleotide sequence ID" value="NZ_BJCC01000014.1"/>
</dbReference>
<feature type="domain" description="Glycosyltransferase 2-like" evidence="3">
    <location>
        <begin position="7"/>
        <end position="131"/>
    </location>
</feature>
<dbReference type="AlphaFoldDB" id="A0A4P5P8Q2"/>